<protein>
    <submittedName>
        <fullName evidence="9">Alanine glycine permease</fullName>
    </submittedName>
</protein>
<evidence type="ECO:0000313" key="10">
    <source>
        <dbReference type="Proteomes" id="UP000612329"/>
    </source>
</evidence>
<dbReference type="AlphaFoldDB" id="A0A8J3BMM8"/>
<dbReference type="PANTHER" id="PTHR30330">
    <property type="entry name" value="AGSS FAMILY TRANSPORTER, SODIUM-ALANINE"/>
    <property type="match status" value="1"/>
</dbReference>
<keyword evidence="6 8" id="KW-1133">Transmembrane helix</keyword>
<dbReference type="GO" id="GO:0005886">
    <property type="term" value="C:plasma membrane"/>
    <property type="evidence" value="ECO:0007669"/>
    <property type="project" value="UniProtKB-SubCell"/>
</dbReference>
<feature type="transmembrane region" description="Helical" evidence="8">
    <location>
        <begin position="55"/>
        <end position="73"/>
    </location>
</feature>
<feature type="transmembrane region" description="Helical" evidence="8">
    <location>
        <begin position="326"/>
        <end position="343"/>
    </location>
</feature>
<dbReference type="InterPro" id="IPR001463">
    <property type="entry name" value="Na/Ala_symport"/>
</dbReference>
<evidence type="ECO:0000256" key="8">
    <source>
        <dbReference type="RuleBase" id="RU363064"/>
    </source>
</evidence>
<sequence>MMKKYLLSLCTLIFPILTFAQEKSLGESINESFARYTKPVVDLIFYPVQIAGKDLPIVIILLLTGAFFFSVYFKGVNFRYIKICLRTAMGKYDHLDHHVPADEEIEVKDGEIQGAIKIEGEVPGEVTHFQALSASLSATVGLGNIAGVAVAIAIGGPGATIWMIMAGILGMASKFVECTLGVKYREVDENGKTYGGPMYYLTTGLGEMGMKGFGRVLAIFFAVMCIGGSFGGGNMFQSNQAASQLIDLASLTNPNAGLYIGLVLAFIVGLVIIGGIRRIGKVTEKVVPFMAIVYVGAGLVILGINYDMIPYALGQIWEGATRPNAAFGGVIGVLIVGFQRAAFSNEAGVGSASIAHSAVKTRYPASEGLTALLGPFVDTVIICSMTAIVIIITNAKHDLFSYGNLDAASNVILNGTNKPIGGVDLTSVAFDSAIPHFSIVLAVAVILFAISTMISWSYYGLQAWKYLFGKGKVSDTVYKILFLFFLIVGASSSLEAVIGFSDAMIFAMVFPNIIGLVILSPKVNKELKKYLNAIKIDKMDATVSEEDTTVQEVQ</sequence>
<evidence type="ECO:0000256" key="1">
    <source>
        <dbReference type="ARBA" id="ARBA00004651"/>
    </source>
</evidence>
<dbReference type="PANTHER" id="PTHR30330:SF3">
    <property type="entry name" value="TRANSCRIPTIONAL REGULATOR, LRP FAMILY"/>
    <property type="match status" value="1"/>
</dbReference>
<dbReference type="GO" id="GO:0005283">
    <property type="term" value="F:amino acid:sodium symporter activity"/>
    <property type="evidence" value="ECO:0007669"/>
    <property type="project" value="InterPro"/>
</dbReference>
<evidence type="ECO:0000256" key="4">
    <source>
        <dbReference type="ARBA" id="ARBA00022475"/>
    </source>
</evidence>
<dbReference type="PRINTS" id="PR00175">
    <property type="entry name" value="NAALASMPORT"/>
</dbReference>
<feature type="transmembrane region" description="Helical" evidence="8">
    <location>
        <begin position="286"/>
        <end position="306"/>
    </location>
</feature>
<evidence type="ECO:0000256" key="6">
    <source>
        <dbReference type="ARBA" id="ARBA00022989"/>
    </source>
</evidence>
<keyword evidence="7 8" id="KW-0472">Membrane</keyword>
<feature type="transmembrane region" description="Helical" evidence="8">
    <location>
        <begin position="256"/>
        <end position="274"/>
    </location>
</feature>
<dbReference type="Pfam" id="PF01235">
    <property type="entry name" value="Na_Ala_symp"/>
    <property type="match status" value="1"/>
</dbReference>
<proteinExistence type="inferred from homology"/>
<dbReference type="NCBIfam" id="TIGR00835">
    <property type="entry name" value="agcS"/>
    <property type="match status" value="1"/>
</dbReference>
<comment type="similarity">
    <text evidence="2 8">Belongs to the alanine or glycine:cation symporter (AGCS) (TC 2.A.25) family.</text>
</comment>
<organism evidence="9 10">
    <name type="scientific">Yeosuana aromativorans</name>
    <dbReference type="NCBI Taxonomy" id="288019"/>
    <lineage>
        <taxon>Bacteria</taxon>
        <taxon>Pseudomonadati</taxon>
        <taxon>Bacteroidota</taxon>
        <taxon>Flavobacteriia</taxon>
        <taxon>Flavobacteriales</taxon>
        <taxon>Flavobacteriaceae</taxon>
        <taxon>Yeosuana</taxon>
    </lineage>
</organism>
<dbReference type="Proteomes" id="UP000612329">
    <property type="component" value="Unassembled WGS sequence"/>
</dbReference>
<keyword evidence="4 8" id="KW-1003">Cell membrane</keyword>
<keyword evidence="3 8" id="KW-0813">Transport</keyword>
<reference evidence="9" key="2">
    <citation type="submission" date="2020-09" db="EMBL/GenBank/DDBJ databases">
        <authorList>
            <person name="Sun Q."/>
            <person name="Ohkuma M."/>
        </authorList>
    </citation>
    <scope>NUCLEOTIDE SEQUENCE</scope>
    <source>
        <strain evidence="9">JCM 12862</strain>
    </source>
</reference>
<feature type="transmembrane region" description="Helical" evidence="8">
    <location>
        <begin position="437"/>
        <end position="459"/>
    </location>
</feature>
<name>A0A8J3BMM8_9FLAO</name>
<feature type="transmembrane region" description="Helical" evidence="8">
    <location>
        <begin position="369"/>
        <end position="392"/>
    </location>
</feature>
<keyword evidence="5 8" id="KW-0812">Transmembrane</keyword>
<keyword evidence="8" id="KW-0769">Symport</keyword>
<feature type="transmembrane region" description="Helical" evidence="8">
    <location>
        <begin position="504"/>
        <end position="521"/>
    </location>
</feature>
<dbReference type="EMBL" id="BMNR01000004">
    <property type="protein sequence ID" value="GGK25391.1"/>
    <property type="molecule type" value="Genomic_DNA"/>
</dbReference>
<keyword evidence="10" id="KW-1185">Reference proteome</keyword>
<evidence type="ECO:0000256" key="7">
    <source>
        <dbReference type="ARBA" id="ARBA00023136"/>
    </source>
</evidence>
<evidence type="ECO:0000313" key="9">
    <source>
        <dbReference type="EMBL" id="GGK25391.1"/>
    </source>
</evidence>
<evidence type="ECO:0000256" key="5">
    <source>
        <dbReference type="ARBA" id="ARBA00022692"/>
    </source>
</evidence>
<accession>A0A8J3BMM8</accession>
<evidence type="ECO:0000256" key="2">
    <source>
        <dbReference type="ARBA" id="ARBA00009261"/>
    </source>
</evidence>
<gene>
    <name evidence="9" type="primary">dagA</name>
    <name evidence="9" type="ORF">GCM10007962_19610</name>
</gene>
<feature type="transmembrane region" description="Helical" evidence="8">
    <location>
        <begin position="480"/>
        <end position="498"/>
    </location>
</feature>
<feature type="transmembrane region" description="Helical" evidence="8">
    <location>
        <begin position="216"/>
        <end position="236"/>
    </location>
</feature>
<comment type="caution">
    <text evidence="9">The sequence shown here is derived from an EMBL/GenBank/DDBJ whole genome shotgun (WGS) entry which is preliminary data.</text>
</comment>
<comment type="subcellular location">
    <subcellularLocation>
        <location evidence="1 8">Cell membrane</location>
        <topology evidence="1 8">Multi-pass membrane protein</topology>
    </subcellularLocation>
</comment>
<evidence type="ECO:0000256" key="3">
    <source>
        <dbReference type="ARBA" id="ARBA00022448"/>
    </source>
</evidence>
<dbReference type="Gene3D" id="1.20.1740.10">
    <property type="entry name" value="Amino acid/polyamine transporter I"/>
    <property type="match status" value="1"/>
</dbReference>
<reference evidence="9" key="1">
    <citation type="journal article" date="2014" name="Int. J. Syst. Evol. Microbiol.">
        <title>Complete genome sequence of Corynebacterium casei LMG S-19264T (=DSM 44701T), isolated from a smear-ripened cheese.</title>
        <authorList>
            <consortium name="US DOE Joint Genome Institute (JGI-PGF)"/>
            <person name="Walter F."/>
            <person name="Albersmeier A."/>
            <person name="Kalinowski J."/>
            <person name="Ruckert C."/>
        </authorList>
    </citation>
    <scope>NUCLEOTIDE SEQUENCE</scope>
    <source>
        <strain evidence="9">JCM 12862</strain>
    </source>
</reference>